<keyword evidence="3" id="KW-1185">Reference proteome</keyword>
<protein>
    <submittedName>
        <fullName evidence="2">Phosphopantetheine attachment site</fullName>
    </submittedName>
</protein>
<dbReference type="SUPFAM" id="SSF47336">
    <property type="entry name" value="ACP-like"/>
    <property type="match status" value="1"/>
</dbReference>
<dbReference type="Pfam" id="PF00550">
    <property type="entry name" value="PP-binding"/>
    <property type="match status" value="1"/>
</dbReference>
<proteinExistence type="predicted"/>
<evidence type="ECO:0000313" key="3">
    <source>
        <dbReference type="Proteomes" id="UP000014155"/>
    </source>
</evidence>
<gene>
    <name evidence="2" type="ORF">CTER_2671</name>
</gene>
<dbReference type="Proteomes" id="UP000014155">
    <property type="component" value="Unassembled WGS sequence"/>
</dbReference>
<dbReference type="InterPro" id="IPR009081">
    <property type="entry name" value="PP-bd_ACP"/>
</dbReference>
<dbReference type="PROSITE" id="PS50075">
    <property type="entry name" value="CARRIER"/>
    <property type="match status" value="1"/>
</dbReference>
<dbReference type="PATRIC" id="fig|1195236.3.peg.2991"/>
<dbReference type="RefSeq" id="WP_004626398.1">
    <property type="nucleotide sequence ID" value="NZ_AORV01000037.1"/>
</dbReference>
<feature type="domain" description="Carrier" evidence="1">
    <location>
        <begin position="7"/>
        <end position="86"/>
    </location>
</feature>
<organism evidence="2 3">
    <name type="scientific">Ruminiclostridium cellobioparum subsp. termitidis CT1112</name>
    <dbReference type="NCBI Taxonomy" id="1195236"/>
    <lineage>
        <taxon>Bacteria</taxon>
        <taxon>Bacillati</taxon>
        <taxon>Bacillota</taxon>
        <taxon>Clostridia</taxon>
        <taxon>Eubacteriales</taxon>
        <taxon>Oscillospiraceae</taxon>
        <taxon>Ruminiclostridium</taxon>
    </lineage>
</organism>
<dbReference type="AlphaFoldDB" id="S0FQJ8"/>
<accession>S0FQJ8</accession>
<dbReference type="Gene3D" id="1.10.1200.10">
    <property type="entry name" value="ACP-like"/>
    <property type="match status" value="1"/>
</dbReference>
<sequence>MVNKDIEIIIEKVKEIIVDVADFELNVNDIQNGKDSIKNLGLNSLGIIRMLVGIEKEFDVEIDLEETESDILASVEQLSLHILNLKHDL</sequence>
<dbReference type="eggNOG" id="ENOG502ZDWZ">
    <property type="taxonomic scope" value="Bacteria"/>
</dbReference>
<comment type="caution">
    <text evidence="2">The sequence shown here is derived from an EMBL/GenBank/DDBJ whole genome shotgun (WGS) entry which is preliminary data.</text>
</comment>
<name>S0FQJ8_RUMCE</name>
<dbReference type="EMBL" id="AORV01000037">
    <property type="protein sequence ID" value="EMS71439.1"/>
    <property type="molecule type" value="Genomic_DNA"/>
</dbReference>
<evidence type="ECO:0000313" key="2">
    <source>
        <dbReference type="EMBL" id="EMS71439.1"/>
    </source>
</evidence>
<dbReference type="InterPro" id="IPR036736">
    <property type="entry name" value="ACP-like_sf"/>
</dbReference>
<reference evidence="2 3" key="1">
    <citation type="journal article" date="2013" name="Genome Announc.">
        <title>Draft Genome Sequence of the Cellulolytic, Mesophilic, Anaerobic Bacterium Clostridium termitidis Strain CT1112 (DSM 5398).</title>
        <authorList>
            <person name="Lal S."/>
            <person name="Ramachandran U."/>
            <person name="Zhang X."/>
            <person name="Munir R."/>
            <person name="Sparling R."/>
            <person name="Levin D.B."/>
        </authorList>
    </citation>
    <scope>NUCLEOTIDE SEQUENCE [LARGE SCALE GENOMIC DNA]</scope>
    <source>
        <strain evidence="2 3">CT1112</strain>
    </source>
</reference>
<evidence type="ECO:0000259" key="1">
    <source>
        <dbReference type="PROSITE" id="PS50075"/>
    </source>
</evidence>